<keyword evidence="4 7" id="KW-0812">Transmembrane</keyword>
<evidence type="ECO:0000256" key="1">
    <source>
        <dbReference type="ARBA" id="ARBA00004651"/>
    </source>
</evidence>
<evidence type="ECO:0000256" key="7">
    <source>
        <dbReference type="SAM" id="Phobius"/>
    </source>
</evidence>
<dbReference type="STRING" id="1618364.UX86_C0006G0013"/>
<feature type="transmembrane region" description="Helical" evidence="7">
    <location>
        <begin position="103"/>
        <end position="121"/>
    </location>
</feature>
<dbReference type="PANTHER" id="PTHR30487">
    <property type="entry name" value="TYPE 4 PREPILIN-LIKE PROTEINS LEADER PEPTIDE-PROCESSING ENZYME"/>
    <property type="match status" value="1"/>
</dbReference>
<evidence type="ECO:0000259" key="8">
    <source>
        <dbReference type="Pfam" id="PF01478"/>
    </source>
</evidence>
<keyword evidence="6 7" id="KW-0472">Membrane</keyword>
<comment type="caution">
    <text evidence="10">The sequence shown here is derived from an EMBL/GenBank/DDBJ whole genome shotgun (WGS) entry which is preliminary data.</text>
</comment>
<evidence type="ECO:0000259" key="9">
    <source>
        <dbReference type="Pfam" id="PF06750"/>
    </source>
</evidence>
<feature type="domain" description="Prepilin peptidase A24 N-terminal" evidence="9">
    <location>
        <begin position="8"/>
        <end position="88"/>
    </location>
</feature>
<evidence type="ECO:0000256" key="2">
    <source>
        <dbReference type="ARBA" id="ARBA00005801"/>
    </source>
</evidence>
<sequence>MDWILWGIYGLAAGSAANAVIDRLPREESWFAGRSHCDKCGHTLGWKDLIPMVSYIGLGGKCRYCRSPIPYRNLVVELVTAGGFIFFSVQCPIFSVQCPMSNVQSILLAVMWWVSVVIAFMDWETQMVAEAMVGVWAILVIIYLLTIYHLSFNLIFNFLLPGAALGVGIIGGIWAVSKGKAMGFGDVEIAAVLGFWLGAAGTLVALWMAFVLGGFAGGWLLAAGKRKLKSQIAFGPFLVIGGWMAYWWGKTIINYLTI</sequence>
<comment type="subcellular location">
    <subcellularLocation>
        <location evidence="1">Cell membrane</location>
        <topology evidence="1">Multi-pass membrane protein</topology>
    </subcellularLocation>
</comment>
<dbReference type="GO" id="GO:0004190">
    <property type="term" value="F:aspartic-type endopeptidase activity"/>
    <property type="evidence" value="ECO:0007669"/>
    <property type="project" value="InterPro"/>
</dbReference>
<evidence type="ECO:0000313" key="11">
    <source>
        <dbReference type="Proteomes" id="UP000034502"/>
    </source>
</evidence>
<dbReference type="GO" id="GO:0005886">
    <property type="term" value="C:plasma membrane"/>
    <property type="evidence" value="ECO:0007669"/>
    <property type="project" value="UniProtKB-SubCell"/>
</dbReference>
<feature type="transmembrane region" description="Helical" evidence="7">
    <location>
        <begin position="154"/>
        <end position="175"/>
    </location>
</feature>
<feature type="transmembrane region" description="Helical" evidence="7">
    <location>
        <begin position="232"/>
        <end position="249"/>
    </location>
</feature>
<comment type="similarity">
    <text evidence="2">Belongs to the peptidase A24 family.</text>
</comment>
<evidence type="ECO:0000256" key="4">
    <source>
        <dbReference type="ARBA" id="ARBA00022692"/>
    </source>
</evidence>
<dbReference type="Proteomes" id="UP000034502">
    <property type="component" value="Unassembled WGS sequence"/>
</dbReference>
<name>A0A0G1V3X9_9BACT</name>
<dbReference type="Pfam" id="PF01478">
    <property type="entry name" value="Peptidase_A24"/>
    <property type="match status" value="1"/>
</dbReference>
<evidence type="ECO:0000256" key="3">
    <source>
        <dbReference type="ARBA" id="ARBA00022475"/>
    </source>
</evidence>
<protein>
    <submittedName>
        <fullName evidence="10">Bacterial Peptidase A24 N-domain family</fullName>
    </submittedName>
</protein>
<dbReference type="GO" id="GO:0006465">
    <property type="term" value="P:signal peptide processing"/>
    <property type="evidence" value="ECO:0007669"/>
    <property type="project" value="TreeGrafter"/>
</dbReference>
<evidence type="ECO:0000256" key="6">
    <source>
        <dbReference type="ARBA" id="ARBA00023136"/>
    </source>
</evidence>
<organism evidence="10 11">
    <name type="scientific">Candidatus Amesbacteria bacterium GW2011_GWC1_47_15</name>
    <dbReference type="NCBI Taxonomy" id="1618364"/>
    <lineage>
        <taxon>Bacteria</taxon>
        <taxon>Candidatus Amesiibacteriota</taxon>
    </lineage>
</organism>
<dbReference type="Pfam" id="PF06750">
    <property type="entry name" value="A24_N_bact"/>
    <property type="match status" value="1"/>
</dbReference>
<keyword evidence="5 7" id="KW-1133">Transmembrane helix</keyword>
<dbReference type="AlphaFoldDB" id="A0A0G1V3X9"/>
<evidence type="ECO:0000256" key="5">
    <source>
        <dbReference type="ARBA" id="ARBA00022989"/>
    </source>
</evidence>
<gene>
    <name evidence="10" type="ORF">UX86_C0006G0013</name>
</gene>
<keyword evidence="3" id="KW-1003">Cell membrane</keyword>
<dbReference type="InterPro" id="IPR010627">
    <property type="entry name" value="Prepilin_pept_A24_N"/>
</dbReference>
<reference evidence="10 11" key="1">
    <citation type="journal article" date="2015" name="Nature">
        <title>rRNA introns, odd ribosomes, and small enigmatic genomes across a large radiation of phyla.</title>
        <authorList>
            <person name="Brown C.T."/>
            <person name="Hug L.A."/>
            <person name="Thomas B.C."/>
            <person name="Sharon I."/>
            <person name="Castelle C.J."/>
            <person name="Singh A."/>
            <person name="Wilkins M.J."/>
            <person name="Williams K.H."/>
            <person name="Banfield J.F."/>
        </authorList>
    </citation>
    <scope>NUCLEOTIDE SEQUENCE [LARGE SCALE GENOMIC DNA]</scope>
</reference>
<dbReference type="InterPro" id="IPR000045">
    <property type="entry name" value="Prepilin_IV_endopep_pep"/>
</dbReference>
<evidence type="ECO:0000313" key="10">
    <source>
        <dbReference type="EMBL" id="KKU64645.1"/>
    </source>
</evidence>
<feature type="transmembrane region" description="Helical" evidence="7">
    <location>
        <begin position="74"/>
        <end position="96"/>
    </location>
</feature>
<dbReference type="PANTHER" id="PTHR30487:SF0">
    <property type="entry name" value="PREPILIN LEADER PEPTIDASE_N-METHYLTRANSFERASE-RELATED"/>
    <property type="match status" value="1"/>
</dbReference>
<accession>A0A0G1V3X9</accession>
<dbReference type="EMBL" id="LCNU01000006">
    <property type="protein sequence ID" value="KKU64645.1"/>
    <property type="molecule type" value="Genomic_DNA"/>
</dbReference>
<feature type="transmembrane region" description="Helical" evidence="7">
    <location>
        <begin position="195"/>
        <end position="220"/>
    </location>
</feature>
<feature type="transmembrane region" description="Helical" evidence="7">
    <location>
        <begin position="127"/>
        <end position="147"/>
    </location>
</feature>
<dbReference type="InterPro" id="IPR050882">
    <property type="entry name" value="Prepilin_peptidase/N-MTase"/>
</dbReference>
<feature type="domain" description="Prepilin type IV endopeptidase peptidase" evidence="8">
    <location>
        <begin position="110"/>
        <end position="216"/>
    </location>
</feature>
<proteinExistence type="inferred from homology"/>